<proteinExistence type="predicted"/>
<gene>
    <name evidence="2" type="ORF">KC01_LOCUS20910</name>
</gene>
<evidence type="ECO:0000313" key="3">
    <source>
        <dbReference type="Proteomes" id="UP001497482"/>
    </source>
</evidence>
<name>A0AAV2KSE5_KNICA</name>
<feature type="region of interest" description="Disordered" evidence="1">
    <location>
        <begin position="1"/>
        <end position="25"/>
    </location>
</feature>
<evidence type="ECO:0000313" key="2">
    <source>
        <dbReference type="EMBL" id="CAL1591548.1"/>
    </source>
</evidence>
<organism evidence="2 3">
    <name type="scientific">Knipowitschia caucasica</name>
    <name type="common">Caucasian dwarf goby</name>
    <name type="synonym">Pomatoschistus caucasicus</name>
    <dbReference type="NCBI Taxonomy" id="637954"/>
    <lineage>
        <taxon>Eukaryota</taxon>
        <taxon>Metazoa</taxon>
        <taxon>Chordata</taxon>
        <taxon>Craniata</taxon>
        <taxon>Vertebrata</taxon>
        <taxon>Euteleostomi</taxon>
        <taxon>Actinopterygii</taxon>
        <taxon>Neopterygii</taxon>
        <taxon>Teleostei</taxon>
        <taxon>Neoteleostei</taxon>
        <taxon>Acanthomorphata</taxon>
        <taxon>Gobiaria</taxon>
        <taxon>Gobiiformes</taxon>
        <taxon>Gobioidei</taxon>
        <taxon>Gobiidae</taxon>
        <taxon>Gobiinae</taxon>
        <taxon>Knipowitschia</taxon>
    </lineage>
</organism>
<accession>A0AAV2KSE5</accession>
<sequence>MYQQPSNQGERRVAGGRGLCSSGSSPVSTHVYFPVSSFLLMRFRSAAAARSREPVWVCLCRGGAAGAGRQRLQRLPNTTFIPQSGSEKQESSSSRRRAVAYARRVGVHATVGSSSVLETVGRNGSSTVIPNEQRPRHLSALTLSRVICQHGLTFRATALQPRCDHRTVSPFLTDDTSPLTRFCTHLKHKTDGSRSRGSRERGLAAGVPGINVDISADVPRV</sequence>
<evidence type="ECO:0000256" key="1">
    <source>
        <dbReference type="SAM" id="MobiDB-lite"/>
    </source>
</evidence>
<dbReference type="AlphaFoldDB" id="A0AAV2KSE5"/>
<protein>
    <submittedName>
        <fullName evidence="2">Uncharacterized protein</fullName>
    </submittedName>
</protein>
<feature type="region of interest" description="Disordered" evidence="1">
    <location>
        <begin position="74"/>
        <end position="98"/>
    </location>
</feature>
<feature type="compositionally biased region" description="Polar residues" evidence="1">
    <location>
        <begin position="76"/>
        <end position="86"/>
    </location>
</feature>
<reference evidence="2 3" key="1">
    <citation type="submission" date="2024-04" db="EMBL/GenBank/DDBJ databases">
        <authorList>
            <person name="Waldvogel A.-M."/>
            <person name="Schoenle A."/>
        </authorList>
    </citation>
    <scope>NUCLEOTIDE SEQUENCE [LARGE SCALE GENOMIC DNA]</scope>
</reference>
<keyword evidence="3" id="KW-1185">Reference proteome</keyword>
<dbReference type="Proteomes" id="UP001497482">
    <property type="component" value="Chromosome 2"/>
</dbReference>
<dbReference type="EMBL" id="OZ035824">
    <property type="protein sequence ID" value="CAL1591548.1"/>
    <property type="molecule type" value="Genomic_DNA"/>
</dbReference>